<dbReference type="EMBL" id="CADCVR010000094">
    <property type="protein sequence ID" value="CAA9516356.1"/>
    <property type="molecule type" value="Genomic_DNA"/>
</dbReference>
<evidence type="ECO:0000313" key="2">
    <source>
        <dbReference type="EMBL" id="CAA9516356.1"/>
    </source>
</evidence>
<name>A0A6J4T845_9ACTN</name>
<protein>
    <submittedName>
        <fullName evidence="2">NAD(P) transhydrogenase alpha subunit</fullName>
        <ecNumber evidence="2">1.6.1.2</ecNumber>
    </submittedName>
</protein>
<organism evidence="2">
    <name type="scientific">uncultured Solirubrobacteraceae bacterium</name>
    <dbReference type="NCBI Taxonomy" id="1162706"/>
    <lineage>
        <taxon>Bacteria</taxon>
        <taxon>Bacillati</taxon>
        <taxon>Actinomycetota</taxon>
        <taxon>Thermoleophilia</taxon>
        <taxon>Solirubrobacterales</taxon>
        <taxon>Solirubrobacteraceae</taxon>
        <taxon>environmental samples</taxon>
    </lineage>
</organism>
<dbReference type="GO" id="GO:0016491">
    <property type="term" value="F:oxidoreductase activity"/>
    <property type="evidence" value="ECO:0007669"/>
    <property type="project" value="UniProtKB-KW"/>
</dbReference>
<feature type="region of interest" description="Disordered" evidence="1">
    <location>
        <begin position="1"/>
        <end position="104"/>
    </location>
</feature>
<feature type="non-terminal residue" evidence="2">
    <location>
        <position position="104"/>
    </location>
</feature>
<gene>
    <name evidence="2" type="ORF">AVDCRST_MAG53-3097</name>
</gene>
<accession>A0A6J4T845</accession>
<evidence type="ECO:0000256" key="1">
    <source>
        <dbReference type="SAM" id="MobiDB-lite"/>
    </source>
</evidence>
<feature type="compositionally biased region" description="Basic and acidic residues" evidence="1">
    <location>
        <begin position="1"/>
        <end position="10"/>
    </location>
</feature>
<proteinExistence type="predicted"/>
<feature type="compositionally biased region" description="Basic and acidic residues" evidence="1">
    <location>
        <begin position="31"/>
        <end position="49"/>
    </location>
</feature>
<sequence>AHHQPLDPRPRRLRRVRGDLQGAQHAAHAADVGHERDPRHRDPRGDHPARRGRSPGLPERRAAADRGRLRDDQRGRRLPRDRPDARHVQGEAGTRCTPRGGGVL</sequence>
<reference evidence="2" key="1">
    <citation type="submission" date="2020-02" db="EMBL/GenBank/DDBJ databases">
        <authorList>
            <person name="Meier V. D."/>
        </authorList>
    </citation>
    <scope>NUCLEOTIDE SEQUENCE</scope>
    <source>
        <strain evidence="2">AVDCRST_MAG53</strain>
    </source>
</reference>
<dbReference type="EC" id="1.6.1.2" evidence="2"/>
<feature type="compositionally biased region" description="Basic and acidic residues" evidence="1">
    <location>
        <begin position="58"/>
        <end position="89"/>
    </location>
</feature>
<feature type="non-terminal residue" evidence="2">
    <location>
        <position position="1"/>
    </location>
</feature>
<dbReference type="AlphaFoldDB" id="A0A6J4T845"/>
<keyword evidence="2" id="KW-0560">Oxidoreductase</keyword>